<dbReference type="Proteomes" id="UP000736335">
    <property type="component" value="Unassembled WGS sequence"/>
</dbReference>
<feature type="compositionally biased region" description="Low complexity" evidence="6">
    <location>
        <begin position="115"/>
        <end position="129"/>
    </location>
</feature>
<evidence type="ECO:0000256" key="6">
    <source>
        <dbReference type="SAM" id="MobiDB-lite"/>
    </source>
</evidence>
<keyword evidence="10" id="KW-1185">Reference proteome</keyword>
<evidence type="ECO:0000256" key="1">
    <source>
        <dbReference type="ARBA" id="ARBA00007447"/>
    </source>
</evidence>
<gene>
    <name evidence="9" type="ORF">BJ322DRAFT_1036784</name>
</gene>
<dbReference type="PROSITE" id="PS00141">
    <property type="entry name" value="ASP_PROTEASE"/>
    <property type="match status" value="1"/>
</dbReference>
<name>A0A9P6HLX0_9AGAM</name>
<evidence type="ECO:0000256" key="3">
    <source>
        <dbReference type="PIRSR" id="PIRSR601461-1"/>
    </source>
</evidence>
<feature type="domain" description="Peptidase A1" evidence="8">
    <location>
        <begin position="166"/>
        <end position="483"/>
    </location>
</feature>
<dbReference type="OrthoDB" id="2747330at2759"/>
<keyword evidence="5 9" id="KW-0645">Protease</keyword>
<dbReference type="GO" id="GO:0004190">
    <property type="term" value="F:aspartic-type endopeptidase activity"/>
    <property type="evidence" value="ECO:0007669"/>
    <property type="project" value="UniProtKB-KW"/>
</dbReference>
<dbReference type="SUPFAM" id="SSF50630">
    <property type="entry name" value="Acid proteases"/>
    <property type="match status" value="1"/>
</dbReference>
<keyword evidence="5" id="KW-0378">Hydrolase</keyword>
<keyword evidence="2 5" id="KW-0064">Aspartyl protease</keyword>
<dbReference type="CDD" id="cd05471">
    <property type="entry name" value="pepsin_like"/>
    <property type="match status" value="1"/>
</dbReference>
<organism evidence="9 10">
    <name type="scientific">Thelephora terrestris</name>
    <dbReference type="NCBI Taxonomy" id="56493"/>
    <lineage>
        <taxon>Eukaryota</taxon>
        <taxon>Fungi</taxon>
        <taxon>Dikarya</taxon>
        <taxon>Basidiomycota</taxon>
        <taxon>Agaricomycotina</taxon>
        <taxon>Agaricomycetes</taxon>
        <taxon>Thelephorales</taxon>
        <taxon>Thelephoraceae</taxon>
        <taxon>Thelephora</taxon>
    </lineage>
</organism>
<dbReference type="PROSITE" id="PS51767">
    <property type="entry name" value="PEPTIDASE_A1"/>
    <property type="match status" value="1"/>
</dbReference>
<dbReference type="Pfam" id="PF00026">
    <property type="entry name" value="Asp"/>
    <property type="match status" value="1"/>
</dbReference>
<reference evidence="9" key="1">
    <citation type="journal article" date="2020" name="Nat. Commun.">
        <title>Large-scale genome sequencing of mycorrhizal fungi provides insights into the early evolution of symbiotic traits.</title>
        <authorList>
            <person name="Miyauchi S."/>
            <person name="Kiss E."/>
            <person name="Kuo A."/>
            <person name="Drula E."/>
            <person name="Kohler A."/>
            <person name="Sanchez-Garcia M."/>
            <person name="Morin E."/>
            <person name="Andreopoulos B."/>
            <person name="Barry K.W."/>
            <person name="Bonito G."/>
            <person name="Buee M."/>
            <person name="Carver A."/>
            <person name="Chen C."/>
            <person name="Cichocki N."/>
            <person name="Clum A."/>
            <person name="Culley D."/>
            <person name="Crous P.W."/>
            <person name="Fauchery L."/>
            <person name="Girlanda M."/>
            <person name="Hayes R.D."/>
            <person name="Keri Z."/>
            <person name="LaButti K."/>
            <person name="Lipzen A."/>
            <person name="Lombard V."/>
            <person name="Magnuson J."/>
            <person name="Maillard F."/>
            <person name="Murat C."/>
            <person name="Nolan M."/>
            <person name="Ohm R.A."/>
            <person name="Pangilinan J."/>
            <person name="Pereira M.F."/>
            <person name="Perotto S."/>
            <person name="Peter M."/>
            <person name="Pfister S."/>
            <person name="Riley R."/>
            <person name="Sitrit Y."/>
            <person name="Stielow J.B."/>
            <person name="Szollosi G."/>
            <person name="Zifcakova L."/>
            <person name="Stursova M."/>
            <person name="Spatafora J.W."/>
            <person name="Tedersoo L."/>
            <person name="Vaario L.M."/>
            <person name="Yamada A."/>
            <person name="Yan M."/>
            <person name="Wang P."/>
            <person name="Xu J."/>
            <person name="Bruns T."/>
            <person name="Baldrian P."/>
            <person name="Vilgalys R."/>
            <person name="Dunand C."/>
            <person name="Henrissat B."/>
            <person name="Grigoriev I.V."/>
            <person name="Hibbett D."/>
            <person name="Nagy L.G."/>
            <person name="Martin F.M."/>
        </authorList>
    </citation>
    <scope>NUCLEOTIDE SEQUENCE</scope>
    <source>
        <strain evidence="9">UH-Tt-Lm1</strain>
    </source>
</reference>
<evidence type="ECO:0000313" key="10">
    <source>
        <dbReference type="Proteomes" id="UP000736335"/>
    </source>
</evidence>
<evidence type="ECO:0000259" key="8">
    <source>
        <dbReference type="PROSITE" id="PS51767"/>
    </source>
</evidence>
<dbReference type="PANTHER" id="PTHR47966:SF75">
    <property type="entry name" value="ENDOPEPTIDASE (CTSD), PUTATIVE (AFU_ORTHOLOGUE AFUA_4G07040)-RELATED"/>
    <property type="match status" value="1"/>
</dbReference>
<dbReference type="InterPro" id="IPR001969">
    <property type="entry name" value="Aspartic_peptidase_AS"/>
</dbReference>
<comment type="similarity">
    <text evidence="1 5">Belongs to the peptidase A1 family.</text>
</comment>
<keyword evidence="7" id="KW-0732">Signal</keyword>
<proteinExistence type="inferred from homology"/>
<evidence type="ECO:0000256" key="2">
    <source>
        <dbReference type="ARBA" id="ARBA00022750"/>
    </source>
</evidence>
<feature type="disulfide bond" evidence="4">
    <location>
        <begin position="197"/>
        <end position="205"/>
    </location>
</feature>
<feature type="region of interest" description="Disordered" evidence="6">
    <location>
        <begin position="92"/>
        <end position="136"/>
    </location>
</feature>
<dbReference type="InterPro" id="IPR001461">
    <property type="entry name" value="Aspartic_peptidase_A1"/>
</dbReference>
<evidence type="ECO:0000256" key="7">
    <source>
        <dbReference type="SAM" id="SignalP"/>
    </source>
</evidence>
<reference evidence="9" key="2">
    <citation type="submission" date="2020-11" db="EMBL/GenBank/DDBJ databases">
        <authorList>
            <consortium name="DOE Joint Genome Institute"/>
            <person name="Kuo A."/>
            <person name="Miyauchi S."/>
            <person name="Kiss E."/>
            <person name="Drula E."/>
            <person name="Kohler A."/>
            <person name="Sanchez-Garcia M."/>
            <person name="Andreopoulos B."/>
            <person name="Barry K.W."/>
            <person name="Bonito G."/>
            <person name="Buee M."/>
            <person name="Carver A."/>
            <person name="Chen C."/>
            <person name="Cichocki N."/>
            <person name="Clum A."/>
            <person name="Culley D."/>
            <person name="Crous P.W."/>
            <person name="Fauchery L."/>
            <person name="Girlanda M."/>
            <person name="Hayes R."/>
            <person name="Keri Z."/>
            <person name="Labutti K."/>
            <person name="Lipzen A."/>
            <person name="Lombard V."/>
            <person name="Magnuson J."/>
            <person name="Maillard F."/>
            <person name="Morin E."/>
            <person name="Murat C."/>
            <person name="Nolan M."/>
            <person name="Ohm R."/>
            <person name="Pangilinan J."/>
            <person name="Pereira M."/>
            <person name="Perotto S."/>
            <person name="Peter M."/>
            <person name="Riley R."/>
            <person name="Sitrit Y."/>
            <person name="Stielow B."/>
            <person name="Szollosi G."/>
            <person name="Zifcakova L."/>
            <person name="Stursova M."/>
            <person name="Spatafora J.W."/>
            <person name="Tedersoo L."/>
            <person name="Vaario L.-M."/>
            <person name="Yamada A."/>
            <person name="Yan M."/>
            <person name="Wang P."/>
            <person name="Xu J."/>
            <person name="Bruns T."/>
            <person name="Baldrian P."/>
            <person name="Vilgalys R."/>
            <person name="Henrissat B."/>
            <person name="Grigoriev I.V."/>
            <person name="Hibbett D."/>
            <person name="Nagy L.G."/>
            <person name="Martin F.M."/>
        </authorList>
    </citation>
    <scope>NUCLEOTIDE SEQUENCE</scope>
    <source>
        <strain evidence="9">UH-Tt-Lm1</strain>
    </source>
</reference>
<dbReference type="PRINTS" id="PR00792">
    <property type="entry name" value="PEPSIN"/>
</dbReference>
<keyword evidence="4" id="KW-1015">Disulfide bond</keyword>
<evidence type="ECO:0000256" key="4">
    <source>
        <dbReference type="PIRSR" id="PIRSR601461-2"/>
    </source>
</evidence>
<dbReference type="AlphaFoldDB" id="A0A9P6HLX0"/>
<feature type="active site" evidence="3">
    <location>
        <position position="373"/>
    </location>
</feature>
<dbReference type="InterPro" id="IPR033121">
    <property type="entry name" value="PEPTIDASE_A1"/>
</dbReference>
<feature type="active site" evidence="3">
    <location>
        <position position="184"/>
    </location>
</feature>
<feature type="signal peptide" evidence="7">
    <location>
        <begin position="1"/>
        <end position="19"/>
    </location>
</feature>
<protein>
    <submittedName>
        <fullName evidence="9">Acid protease</fullName>
    </submittedName>
</protein>
<dbReference type="PANTHER" id="PTHR47966">
    <property type="entry name" value="BETA-SITE APP-CLEAVING ENZYME, ISOFORM A-RELATED"/>
    <property type="match status" value="1"/>
</dbReference>
<evidence type="ECO:0000256" key="5">
    <source>
        <dbReference type="RuleBase" id="RU000454"/>
    </source>
</evidence>
<dbReference type="InterPro" id="IPR021109">
    <property type="entry name" value="Peptidase_aspartic_dom_sf"/>
</dbReference>
<comment type="caution">
    <text evidence="9">The sequence shown here is derived from an EMBL/GenBank/DDBJ whole genome shotgun (WGS) entry which is preliminary data.</text>
</comment>
<dbReference type="EMBL" id="WIUZ02000002">
    <property type="protein sequence ID" value="KAF9790487.1"/>
    <property type="molecule type" value="Genomic_DNA"/>
</dbReference>
<evidence type="ECO:0000313" key="9">
    <source>
        <dbReference type="EMBL" id="KAF9790487.1"/>
    </source>
</evidence>
<sequence>MQFSFLLTVLLLALAQVEAAPVKPQQRTVTLPLKRLPQRSDLPPTVLLQQHINRSHRRHARMTGREGPSDAELVKRMEKRLHQARYDKRFNRNGVNVPASNNEDVGIKGPNRLDSNQLGNGNQNNSSNGFPQAGLDAQNAGNLTIANQPTTNNSLGLDVEGNDVGYVATVQVGTPPRDFSILMDSGSADFWIGGEGCQSLGGGDCGNHVFLGPNSSSSFQTSGQQFQVTYGSGQVAGDIVADNVSIAGLDLAQHVFGVALLESQDFSNDTTKFDGLMGLAQSPLSNQGVLTPVESLAKNGLISEAITSYKISRVSDGLNDGEITFGGLDASKFDSTTLVTVDNVNPQGFWEASFTVSAGGKDLGLTGRTAILDTGTTLIIAPANDAQAVHAMIPGSQSDGQGGFIIPCTTTTVVSLAFGGKNFDINPVDLLFTPVDPNNLQGDCISGISTGTIGTPQQWLVGDVFLKNAYYSTNVQKNTISLAKLV</sequence>
<dbReference type="Gene3D" id="2.40.70.10">
    <property type="entry name" value="Acid Proteases"/>
    <property type="match status" value="2"/>
</dbReference>
<dbReference type="GO" id="GO:0006508">
    <property type="term" value="P:proteolysis"/>
    <property type="evidence" value="ECO:0007669"/>
    <property type="project" value="UniProtKB-KW"/>
</dbReference>
<dbReference type="InterPro" id="IPR034164">
    <property type="entry name" value="Pepsin-like_dom"/>
</dbReference>
<accession>A0A9P6HLX0</accession>
<feature type="chain" id="PRO_5040227128" evidence="7">
    <location>
        <begin position="20"/>
        <end position="486"/>
    </location>
</feature>